<dbReference type="InterPro" id="IPR036271">
    <property type="entry name" value="Tet_transcr_reg_TetR-rel_C_sf"/>
</dbReference>
<dbReference type="InterPro" id="IPR011075">
    <property type="entry name" value="TetR_C"/>
</dbReference>
<dbReference type="SUPFAM" id="SSF46689">
    <property type="entry name" value="Homeodomain-like"/>
    <property type="match status" value="1"/>
</dbReference>
<comment type="caution">
    <text evidence="6">The sequence shown here is derived from an EMBL/GenBank/DDBJ whole genome shotgun (WGS) entry which is preliminary data.</text>
</comment>
<keyword evidence="7" id="KW-1185">Reference proteome</keyword>
<evidence type="ECO:0000256" key="4">
    <source>
        <dbReference type="PROSITE-ProRule" id="PRU00335"/>
    </source>
</evidence>
<proteinExistence type="predicted"/>
<evidence type="ECO:0000256" key="3">
    <source>
        <dbReference type="ARBA" id="ARBA00023163"/>
    </source>
</evidence>
<dbReference type="PRINTS" id="PR00455">
    <property type="entry name" value="HTHTETR"/>
</dbReference>
<dbReference type="Proteomes" id="UP001596074">
    <property type="component" value="Unassembled WGS sequence"/>
</dbReference>
<dbReference type="InterPro" id="IPR001647">
    <property type="entry name" value="HTH_TetR"/>
</dbReference>
<gene>
    <name evidence="6" type="ORF">ACFPZN_25435</name>
</gene>
<dbReference type="InterPro" id="IPR050109">
    <property type="entry name" value="HTH-type_TetR-like_transc_reg"/>
</dbReference>
<name>A0ABW1A1Y2_9ACTN</name>
<keyword evidence="2 4" id="KW-0238">DNA-binding</keyword>
<feature type="domain" description="HTH tetR-type" evidence="5">
    <location>
        <begin position="10"/>
        <end position="70"/>
    </location>
</feature>
<dbReference type="InterPro" id="IPR009057">
    <property type="entry name" value="Homeodomain-like_sf"/>
</dbReference>
<dbReference type="Gene3D" id="1.10.357.10">
    <property type="entry name" value="Tetracycline Repressor, domain 2"/>
    <property type="match status" value="1"/>
</dbReference>
<dbReference type="Pfam" id="PF16859">
    <property type="entry name" value="TetR_C_11"/>
    <property type="match status" value="1"/>
</dbReference>
<dbReference type="SUPFAM" id="SSF48498">
    <property type="entry name" value="Tetracyclin repressor-like, C-terminal domain"/>
    <property type="match status" value="1"/>
</dbReference>
<evidence type="ECO:0000256" key="1">
    <source>
        <dbReference type="ARBA" id="ARBA00023015"/>
    </source>
</evidence>
<evidence type="ECO:0000313" key="7">
    <source>
        <dbReference type="Proteomes" id="UP001596074"/>
    </source>
</evidence>
<dbReference type="Pfam" id="PF00440">
    <property type="entry name" value="TetR_N"/>
    <property type="match status" value="1"/>
</dbReference>
<dbReference type="PANTHER" id="PTHR30055:SF234">
    <property type="entry name" value="HTH-TYPE TRANSCRIPTIONAL REGULATOR BETI"/>
    <property type="match status" value="1"/>
</dbReference>
<sequence>MGRIAGVSSEAVRERLLEAAVEVFCERGYERASTGEIARRAGLSVGAIYSNYGTKAELLGHAIAAHVPVQLAELFATDSTDTALDLMIQLGAALPTRTDRQGVMLIESFAAARRDPAVAAMIATGLERRLGVFRATVERAQRDGAVRPGLDPVALAYLCQSVVLGSLIMNGLDTPRPDPAAWAAVIEHIITSVAPTPDPDQSRSP</sequence>
<accession>A0ABW1A1Y2</accession>
<keyword evidence="1" id="KW-0805">Transcription regulation</keyword>
<organism evidence="6 7">
    <name type="scientific">Actinomadura rugatobispora</name>
    <dbReference type="NCBI Taxonomy" id="1994"/>
    <lineage>
        <taxon>Bacteria</taxon>
        <taxon>Bacillati</taxon>
        <taxon>Actinomycetota</taxon>
        <taxon>Actinomycetes</taxon>
        <taxon>Streptosporangiales</taxon>
        <taxon>Thermomonosporaceae</taxon>
        <taxon>Actinomadura</taxon>
    </lineage>
</organism>
<evidence type="ECO:0000256" key="2">
    <source>
        <dbReference type="ARBA" id="ARBA00023125"/>
    </source>
</evidence>
<evidence type="ECO:0000259" key="5">
    <source>
        <dbReference type="PROSITE" id="PS50977"/>
    </source>
</evidence>
<dbReference type="PROSITE" id="PS50977">
    <property type="entry name" value="HTH_TETR_2"/>
    <property type="match status" value="1"/>
</dbReference>
<evidence type="ECO:0000313" key="6">
    <source>
        <dbReference type="EMBL" id="MFC5748972.1"/>
    </source>
</evidence>
<dbReference type="EMBL" id="JBHSON010000037">
    <property type="protein sequence ID" value="MFC5748972.1"/>
    <property type="molecule type" value="Genomic_DNA"/>
</dbReference>
<protein>
    <submittedName>
        <fullName evidence="6">TetR/AcrR family transcriptional regulator</fullName>
    </submittedName>
</protein>
<feature type="DNA-binding region" description="H-T-H motif" evidence="4">
    <location>
        <begin position="33"/>
        <end position="52"/>
    </location>
</feature>
<dbReference type="RefSeq" id="WP_378284673.1">
    <property type="nucleotide sequence ID" value="NZ_JBHSON010000037.1"/>
</dbReference>
<keyword evidence="3" id="KW-0804">Transcription</keyword>
<reference evidence="7" key="1">
    <citation type="journal article" date="2019" name="Int. J. Syst. Evol. Microbiol.">
        <title>The Global Catalogue of Microorganisms (GCM) 10K type strain sequencing project: providing services to taxonomists for standard genome sequencing and annotation.</title>
        <authorList>
            <consortium name="The Broad Institute Genomics Platform"/>
            <consortium name="The Broad Institute Genome Sequencing Center for Infectious Disease"/>
            <person name="Wu L."/>
            <person name="Ma J."/>
        </authorList>
    </citation>
    <scope>NUCLEOTIDE SEQUENCE [LARGE SCALE GENOMIC DNA]</scope>
    <source>
        <strain evidence="7">KCTC 42087</strain>
    </source>
</reference>
<dbReference type="PANTHER" id="PTHR30055">
    <property type="entry name" value="HTH-TYPE TRANSCRIPTIONAL REGULATOR RUTR"/>
    <property type="match status" value="1"/>
</dbReference>